<dbReference type="RefSeq" id="WP_302930987.1">
    <property type="nucleotide sequence ID" value="NZ_JBHSXE010000001.1"/>
</dbReference>
<evidence type="ECO:0000313" key="2">
    <source>
        <dbReference type="Proteomes" id="UP001596380"/>
    </source>
</evidence>
<name>A0ABW2CL86_9ACTN</name>
<dbReference type="EMBL" id="JBHSXS010000008">
    <property type="protein sequence ID" value="MFC6881468.1"/>
    <property type="molecule type" value="Genomic_DNA"/>
</dbReference>
<protein>
    <submittedName>
        <fullName evidence="1">Uncharacterized protein</fullName>
    </submittedName>
</protein>
<reference evidence="2" key="1">
    <citation type="journal article" date="2019" name="Int. J. Syst. Evol. Microbiol.">
        <title>The Global Catalogue of Microorganisms (GCM) 10K type strain sequencing project: providing services to taxonomists for standard genome sequencing and annotation.</title>
        <authorList>
            <consortium name="The Broad Institute Genomics Platform"/>
            <consortium name="The Broad Institute Genome Sequencing Center for Infectious Disease"/>
            <person name="Wu L."/>
            <person name="Ma J."/>
        </authorList>
    </citation>
    <scope>NUCLEOTIDE SEQUENCE [LARGE SCALE GENOMIC DNA]</scope>
    <source>
        <strain evidence="2">JCM 3369</strain>
    </source>
</reference>
<dbReference type="Proteomes" id="UP001596380">
    <property type="component" value="Unassembled WGS sequence"/>
</dbReference>
<sequence length="44" mass="4386">MKELSACAVFAGVQSGLLAGSDACGAADVRNADTVAALIIFEKT</sequence>
<evidence type="ECO:0000313" key="1">
    <source>
        <dbReference type="EMBL" id="MFC6881468.1"/>
    </source>
</evidence>
<gene>
    <name evidence="1" type="ORF">ACFQKB_16990</name>
</gene>
<keyword evidence="2" id="KW-1185">Reference proteome</keyword>
<comment type="caution">
    <text evidence="1">The sequence shown here is derived from an EMBL/GenBank/DDBJ whole genome shotgun (WGS) entry which is preliminary data.</text>
</comment>
<accession>A0ABW2CL86</accession>
<organism evidence="1 2">
    <name type="scientific">Actinomadura yumaensis</name>
    <dbReference type="NCBI Taxonomy" id="111807"/>
    <lineage>
        <taxon>Bacteria</taxon>
        <taxon>Bacillati</taxon>
        <taxon>Actinomycetota</taxon>
        <taxon>Actinomycetes</taxon>
        <taxon>Streptosporangiales</taxon>
        <taxon>Thermomonosporaceae</taxon>
        <taxon>Actinomadura</taxon>
    </lineage>
</organism>
<proteinExistence type="predicted"/>